<dbReference type="InterPro" id="IPR002376">
    <property type="entry name" value="Formyl_transf_N"/>
</dbReference>
<sequence length="317" mass="35987">MTTIIFMGTAAFSATVLQRLIDENYHIEAVVSQPDRPVGRKRVLQPTAVKQVALDNHIAVYQPEKLNQSAEMAELLTKEVDFIVTAAYGQYIPKQLLKLPKYYAVNVHASLLPKYRGAAPIQYAIWKGENETGVSIMEMVAEMDAGGVFAQQSVTIDSQDDAGDLFNKLAVIGSNLLIEVLPLIINENKQPQPQDEDLVTYAPMLKREEEQIDWSLEAKDIDQHVRAFRPNPSTYSWVNNQRVKIWAGFPIDWTDKSRADIGEILAMTDNYLVIQAGNNTYFAITEWQESGKRRMLIKQAYNGLNTNEWVGQKFYWK</sequence>
<dbReference type="InterPro" id="IPR036477">
    <property type="entry name" value="Formyl_transf_N_sf"/>
</dbReference>
<evidence type="ECO:0000259" key="7">
    <source>
        <dbReference type="Pfam" id="PF02911"/>
    </source>
</evidence>
<gene>
    <name evidence="5 8" type="primary">fmt</name>
    <name evidence="8" type="ORF">NRE15_14550</name>
</gene>
<comment type="similarity">
    <text evidence="1 5">Belongs to the Fmt family.</text>
</comment>
<name>A0ABY5P6S7_9LACT</name>
<dbReference type="HAMAP" id="MF_00182">
    <property type="entry name" value="Formyl_trans"/>
    <property type="match status" value="1"/>
</dbReference>
<evidence type="ECO:0000256" key="2">
    <source>
        <dbReference type="ARBA" id="ARBA00012261"/>
    </source>
</evidence>
<evidence type="ECO:0000259" key="6">
    <source>
        <dbReference type="Pfam" id="PF00551"/>
    </source>
</evidence>
<reference evidence="8 9" key="1">
    <citation type="submission" date="2022-08" db="EMBL/GenBank/DDBJ databases">
        <title>Aerococcaceae sp. nov isolated from spoiled eye mask.</title>
        <authorList>
            <person name="Zhou G."/>
            <person name="Xie X.-B."/>
            <person name="Shi Q.-S."/>
            <person name="Wang Y.-S."/>
            <person name="Wen X."/>
            <person name="Peng H."/>
            <person name="Yang X.-J."/>
            <person name="Tao H.-B."/>
            <person name="Huang X.-M."/>
        </authorList>
    </citation>
    <scope>NUCLEOTIDE SEQUENCE [LARGE SCALE GENOMIC DNA]</scope>
    <source>
        <strain evidence="9">DM20194951</strain>
    </source>
</reference>
<dbReference type="PANTHER" id="PTHR11138:SF5">
    <property type="entry name" value="METHIONYL-TRNA FORMYLTRANSFERASE, MITOCHONDRIAL"/>
    <property type="match status" value="1"/>
</dbReference>
<comment type="function">
    <text evidence="5">Attaches a formyl group to the free amino group of methionyl-tRNA(fMet). The formyl group appears to play a dual role in the initiator identity of N-formylmethionyl-tRNA by promoting its recognition by IF2 and preventing the misappropriation of this tRNA by the elongation apparatus.</text>
</comment>
<evidence type="ECO:0000256" key="1">
    <source>
        <dbReference type="ARBA" id="ARBA00010699"/>
    </source>
</evidence>
<keyword evidence="3 5" id="KW-0808">Transferase</keyword>
<evidence type="ECO:0000313" key="8">
    <source>
        <dbReference type="EMBL" id="UUX34080.1"/>
    </source>
</evidence>
<dbReference type="InterPro" id="IPR005794">
    <property type="entry name" value="Fmt"/>
</dbReference>
<feature type="domain" description="Formyl transferase N-terminal" evidence="6">
    <location>
        <begin position="4"/>
        <end position="181"/>
    </location>
</feature>
<evidence type="ECO:0000313" key="9">
    <source>
        <dbReference type="Proteomes" id="UP001315967"/>
    </source>
</evidence>
<proteinExistence type="inferred from homology"/>
<dbReference type="InterPro" id="IPR041711">
    <property type="entry name" value="Met-tRNA-FMT_N"/>
</dbReference>
<feature type="binding site" evidence="5">
    <location>
        <begin position="110"/>
        <end position="113"/>
    </location>
    <ligand>
        <name>(6S)-5,6,7,8-tetrahydrofolate</name>
        <dbReference type="ChEBI" id="CHEBI:57453"/>
    </ligand>
</feature>
<dbReference type="Pfam" id="PF02911">
    <property type="entry name" value="Formyl_trans_C"/>
    <property type="match status" value="1"/>
</dbReference>
<organism evidence="8 9">
    <name type="scientific">Fundicoccus culcitae</name>
    <dbReference type="NCBI Taxonomy" id="2969821"/>
    <lineage>
        <taxon>Bacteria</taxon>
        <taxon>Bacillati</taxon>
        <taxon>Bacillota</taxon>
        <taxon>Bacilli</taxon>
        <taxon>Lactobacillales</taxon>
        <taxon>Aerococcaceae</taxon>
        <taxon>Fundicoccus</taxon>
    </lineage>
</organism>
<dbReference type="InterPro" id="IPR044135">
    <property type="entry name" value="Met-tRNA-FMT_C"/>
</dbReference>
<dbReference type="SUPFAM" id="SSF53328">
    <property type="entry name" value="Formyltransferase"/>
    <property type="match status" value="1"/>
</dbReference>
<comment type="catalytic activity">
    <reaction evidence="5">
        <text>L-methionyl-tRNA(fMet) + (6R)-10-formyltetrahydrofolate = N-formyl-L-methionyl-tRNA(fMet) + (6S)-5,6,7,8-tetrahydrofolate + H(+)</text>
        <dbReference type="Rhea" id="RHEA:24380"/>
        <dbReference type="Rhea" id="RHEA-COMP:9952"/>
        <dbReference type="Rhea" id="RHEA-COMP:9953"/>
        <dbReference type="ChEBI" id="CHEBI:15378"/>
        <dbReference type="ChEBI" id="CHEBI:57453"/>
        <dbReference type="ChEBI" id="CHEBI:78530"/>
        <dbReference type="ChEBI" id="CHEBI:78844"/>
        <dbReference type="ChEBI" id="CHEBI:195366"/>
        <dbReference type="EC" id="2.1.2.9"/>
    </reaction>
</comment>
<dbReference type="Gene3D" id="3.40.50.12230">
    <property type="match status" value="1"/>
</dbReference>
<dbReference type="Pfam" id="PF00551">
    <property type="entry name" value="Formyl_trans_N"/>
    <property type="match status" value="1"/>
</dbReference>
<dbReference type="CDD" id="cd08646">
    <property type="entry name" value="FMT_core_Met-tRNA-FMT_N"/>
    <property type="match status" value="1"/>
</dbReference>
<dbReference type="EC" id="2.1.2.9" evidence="2 5"/>
<dbReference type="NCBIfam" id="TIGR00460">
    <property type="entry name" value="fmt"/>
    <property type="match status" value="1"/>
</dbReference>
<protein>
    <recommendedName>
        <fullName evidence="2 5">Methionyl-tRNA formyltransferase</fullName>
        <ecNumber evidence="2 5">2.1.2.9</ecNumber>
    </recommendedName>
</protein>
<keyword evidence="9" id="KW-1185">Reference proteome</keyword>
<dbReference type="RefSeq" id="WP_313793582.1">
    <property type="nucleotide sequence ID" value="NZ_CP102453.1"/>
</dbReference>
<dbReference type="PANTHER" id="PTHR11138">
    <property type="entry name" value="METHIONYL-TRNA FORMYLTRANSFERASE"/>
    <property type="match status" value="1"/>
</dbReference>
<dbReference type="Proteomes" id="UP001315967">
    <property type="component" value="Chromosome"/>
</dbReference>
<feature type="domain" description="Formyl transferase C-terminal" evidence="7">
    <location>
        <begin position="205"/>
        <end position="304"/>
    </location>
</feature>
<dbReference type="InterPro" id="IPR005793">
    <property type="entry name" value="Formyl_trans_C"/>
</dbReference>
<evidence type="ECO:0000256" key="4">
    <source>
        <dbReference type="ARBA" id="ARBA00022917"/>
    </source>
</evidence>
<evidence type="ECO:0000256" key="3">
    <source>
        <dbReference type="ARBA" id="ARBA00022679"/>
    </source>
</evidence>
<keyword evidence="4 5" id="KW-0648">Protein biosynthesis</keyword>
<dbReference type="InterPro" id="IPR011034">
    <property type="entry name" value="Formyl_transferase-like_C_sf"/>
</dbReference>
<accession>A0ABY5P6S7</accession>
<dbReference type="CDD" id="cd08704">
    <property type="entry name" value="Met_tRNA_FMT_C"/>
    <property type="match status" value="1"/>
</dbReference>
<dbReference type="GO" id="GO:0004479">
    <property type="term" value="F:methionyl-tRNA formyltransferase activity"/>
    <property type="evidence" value="ECO:0007669"/>
    <property type="project" value="UniProtKB-EC"/>
</dbReference>
<dbReference type="SUPFAM" id="SSF50486">
    <property type="entry name" value="FMT C-terminal domain-like"/>
    <property type="match status" value="1"/>
</dbReference>
<dbReference type="EMBL" id="CP102453">
    <property type="protein sequence ID" value="UUX34080.1"/>
    <property type="molecule type" value="Genomic_DNA"/>
</dbReference>
<evidence type="ECO:0000256" key="5">
    <source>
        <dbReference type="HAMAP-Rule" id="MF_00182"/>
    </source>
</evidence>